<evidence type="ECO:0000313" key="3">
    <source>
        <dbReference type="Proteomes" id="UP000219338"/>
    </source>
</evidence>
<gene>
    <name evidence="2" type="ORF">ARMOST_21043</name>
</gene>
<accession>A0A284S908</accession>
<reference evidence="3" key="1">
    <citation type="journal article" date="2017" name="Nat. Ecol. Evol.">
        <title>Genome expansion and lineage-specific genetic innovations in the forest pathogenic fungi Armillaria.</title>
        <authorList>
            <person name="Sipos G."/>
            <person name="Prasanna A.N."/>
            <person name="Walter M.C."/>
            <person name="O'Connor E."/>
            <person name="Balint B."/>
            <person name="Krizsan K."/>
            <person name="Kiss B."/>
            <person name="Hess J."/>
            <person name="Varga T."/>
            <person name="Slot J."/>
            <person name="Riley R."/>
            <person name="Boka B."/>
            <person name="Rigling D."/>
            <person name="Barry K."/>
            <person name="Lee J."/>
            <person name="Mihaltcheva S."/>
            <person name="LaButti K."/>
            <person name="Lipzen A."/>
            <person name="Waldron R."/>
            <person name="Moloney N.M."/>
            <person name="Sperisen C."/>
            <person name="Kredics L."/>
            <person name="Vagvoelgyi C."/>
            <person name="Patrignani A."/>
            <person name="Fitzpatrick D."/>
            <person name="Nagy I."/>
            <person name="Doyle S."/>
            <person name="Anderson J.B."/>
            <person name="Grigoriev I.V."/>
            <person name="Gueldener U."/>
            <person name="Muensterkoetter M."/>
            <person name="Nagy L.G."/>
        </authorList>
    </citation>
    <scope>NUCLEOTIDE SEQUENCE [LARGE SCALE GENOMIC DNA]</scope>
    <source>
        <strain evidence="3">C18/9</strain>
    </source>
</reference>
<dbReference type="AlphaFoldDB" id="A0A284S908"/>
<evidence type="ECO:0000256" key="1">
    <source>
        <dbReference type="SAM" id="MobiDB-lite"/>
    </source>
</evidence>
<feature type="region of interest" description="Disordered" evidence="1">
    <location>
        <begin position="1"/>
        <end position="31"/>
    </location>
</feature>
<organism evidence="2 3">
    <name type="scientific">Armillaria ostoyae</name>
    <name type="common">Armillaria root rot fungus</name>
    <dbReference type="NCBI Taxonomy" id="47428"/>
    <lineage>
        <taxon>Eukaryota</taxon>
        <taxon>Fungi</taxon>
        <taxon>Dikarya</taxon>
        <taxon>Basidiomycota</taxon>
        <taxon>Agaricomycotina</taxon>
        <taxon>Agaricomycetes</taxon>
        <taxon>Agaricomycetidae</taxon>
        <taxon>Agaricales</taxon>
        <taxon>Marasmiineae</taxon>
        <taxon>Physalacriaceae</taxon>
        <taxon>Armillaria</taxon>
    </lineage>
</organism>
<protein>
    <submittedName>
        <fullName evidence="2">Uncharacterized protein</fullName>
    </submittedName>
</protein>
<proteinExistence type="predicted"/>
<feature type="compositionally biased region" description="Basic and acidic residues" evidence="1">
    <location>
        <begin position="8"/>
        <end position="29"/>
    </location>
</feature>
<keyword evidence="3" id="KW-1185">Reference proteome</keyword>
<name>A0A284S908_ARMOS</name>
<evidence type="ECO:0000313" key="2">
    <source>
        <dbReference type="EMBL" id="SJL17491.1"/>
    </source>
</evidence>
<dbReference type="Proteomes" id="UP000219338">
    <property type="component" value="Unassembled WGS sequence"/>
</dbReference>
<dbReference type="EMBL" id="FUEG01000045">
    <property type="protein sequence ID" value="SJL17491.1"/>
    <property type="molecule type" value="Genomic_DNA"/>
</dbReference>
<sequence length="91" mass="10276">MYSVGPRHHLDSSDKRTRNQEHPHTESNRHLLVTSHYMKFGHKSATNLTSSRPILEVHMESRQGCTPLCDDKGKYGIVESGLTDADESECP</sequence>